<feature type="transmembrane region" description="Helical" evidence="1">
    <location>
        <begin position="68"/>
        <end position="88"/>
    </location>
</feature>
<keyword evidence="1" id="KW-0812">Transmembrane</keyword>
<dbReference type="AlphaFoldDB" id="A0A9Q0AUJ5"/>
<evidence type="ECO:0000313" key="3">
    <source>
        <dbReference type="Proteomes" id="UP000829685"/>
    </source>
</evidence>
<feature type="transmembrane region" description="Helical" evidence="1">
    <location>
        <begin position="21"/>
        <end position="48"/>
    </location>
</feature>
<sequence length="96" mass="11015">MAIARMEKVGRKPMKRLTCKVLGEISTSWPVWLFCATFICHVLCIRIYSYMNLWLKATQLYTTEEVNIILTAGHGTQTFFTLTYAWVLDAMACDGQ</sequence>
<dbReference type="EMBL" id="JAFIMR010000002">
    <property type="protein sequence ID" value="KAI1880540.1"/>
    <property type="molecule type" value="Genomic_DNA"/>
</dbReference>
<accession>A0A9Q0AUJ5</accession>
<organism evidence="2 3">
    <name type="scientific">Neoarthrinium moseri</name>
    <dbReference type="NCBI Taxonomy" id="1658444"/>
    <lineage>
        <taxon>Eukaryota</taxon>
        <taxon>Fungi</taxon>
        <taxon>Dikarya</taxon>
        <taxon>Ascomycota</taxon>
        <taxon>Pezizomycotina</taxon>
        <taxon>Sordariomycetes</taxon>
        <taxon>Xylariomycetidae</taxon>
        <taxon>Amphisphaeriales</taxon>
        <taxon>Apiosporaceae</taxon>
        <taxon>Neoarthrinium</taxon>
    </lineage>
</organism>
<protein>
    <submittedName>
        <fullName evidence="2">Uncharacterized protein</fullName>
    </submittedName>
</protein>
<comment type="caution">
    <text evidence="2">The sequence shown here is derived from an EMBL/GenBank/DDBJ whole genome shotgun (WGS) entry which is preliminary data.</text>
</comment>
<gene>
    <name evidence="2" type="ORF">JX265_000780</name>
</gene>
<keyword evidence="3" id="KW-1185">Reference proteome</keyword>
<keyword evidence="1" id="KW-0472">Membrane</keyword>
<evidence type="ECO:0000256" key="1">
    <source>
        <dbReference type="SAM" id="Phobius"/>
    </source>
</evidence>
<name>A0A9Q0AUJ5_9PEZI</name>
<keyword evidence="1" id="KW-1133">Transmembrane helix</keyword>
<reference evidence="2" key="1">
    <citation type="submission" date="2021-03" db="EMBL/GenBank/DDBJ databases">
        <title>Revisited historic fungal species revealed as producer of novel bioactive compounds through whole genome sequencing and comparative genomics.</title>
        <authorList>
            <person name="Vignolle G.A."/>
            <person name="Hochenegger N."/>
            <person name="Mach R.L."/>
            <person name="Mach-Aigner A.R."/>
            <person name="Javad Rahimi M."/>
            <person name="Salim K.A."/>
            <person name="Chan C.M."/>
            <person name="Lim L.B.L."/>
            <person name="Cai F."/>
            <person name="Druzhinina I.S."/>
            <person name="U'Ren J.M."/>
            <person name="Derntl C."/>
        </authorList>
    </citation>
    <scope>NUCLEOTIDE SEQUENCE</scope>
    <source>
        <strain evidence="2">TUCIM 5799</strain>
    </source>
</reference>
<dbReference type="Proteomes" id="UP000829685">
    <property type="component" value="Unassembled WGS sequence"/>
</dbReference>
<evidence type="ECO:0000313" key="2">
    <source>
        <dbReference type="EMBL" id="KAI1880540.1"/>
    </source>
</evidence>
<proteinExistence type="predicted"/>